<dbReference type="Gene3D" id="1.20.1250.20">
    <property type="entry name" value="MFS general substrate transporter like domains"/>
    <property type="match status" value="1"/>
</dbReference>
<evidence type="ECO:0000256" key="1">
    <source>
        <dbReference type="ARBA" id="ARBA00004141"/>
    </source>
</evidence>
<evidence type="ECO:0000256" key="6">
    <source>
        <dbReference type="SAM" id="Phobius"/>
    </source>
</evidence>
<feature type="transmembrane region" description="Helical" evidence="6">
    <location>
        <begin position="324"/>
        <end position="346"/>
    </location>
</feature>
<dbReference type="PANTHER" id="PTHR23507:SF1">
    <property type="entry name" value="FI18259P1-RELATED"/>
    <property type="match status" value="1"/>
</dbReference>
<keyword evidence="8" id="KW-1185">Reference proteome</keyword>
<evidence type="ECO:0000256" key="4">
    <source>
        <dbReference type="ARBA" id="ARBA00023136"/>
    </source>
</evidence>
<feature type="transmembrane region" description="Helical" evidence="6">
    <location>
        <begin position="422"/>
        <end position="443"/>
    </location>
</feature>
<dbReference type="InParanoid" id="A0A423WIE4"/>
<feature type="transmembrane region" description="Helical" evidence="6">
    <location>
        <begin position="492"/>
        <end position="514"/>
    </location>
</feature>
<proteinExistence type="predicted"/>
<evidence type="ECO:0000313" key="8">
    <source>
        <dbReference type="Proteomes" id="UP000285146"/>
    </source>
</evidence>
<dbReference type="InterPro" id="IPR011701">
    <property type="entry name" value="MFS"/>
</dbReference>
<feature type="transmembrane region" description="Helical" evidence="6">
    <location>
        <begin position="123"/>
        <end position="144"/>
    </location>
</feature>
<keyword evidence="4 6" id="KW-0472">Membrane</keyword>
<dbReference type="GO" id="GO:0022857">
    <property type="term" value="F:transmembrane transporter activity"/>
    <property type="evidence" value="ECO:0007669"/>
    <property type="project" value="InterPro"/>
</dbReference>
<feature type="transmembrane region" description="Helical" evidence="6">
    <location>
        <begin position="215"/>
        <end position="234"/>
    </location>
</feature>
<feature type="region of interest" description="Disordered" evidence="5">
    <location>
        <begin position="1"/>
        <end position="22"/>
    </location>
</feature>
<accession>A0A423WIE4</accession>
<dbReference type="EMBL" id="LKEB01000050">
    <property type="protein sequence ID" value="ROW03160.1"/>
    <property type="molecule type" value="Genomic_DNA"/>
</dbReference>
<evidence type="ECO:0000256" key="2">
    <source>
        <dbReference type="ARBA" id="ARBA00022692"/>
    </source>
</evidence>
<dbReference type="GO" id="GO:0016020">
    <property type="term" value="C:membrane"/>
    <property type="evidence" value="ECO:0007669"/>
    <property type="project" value="UniProtKB-SubCell"/>
</dbReference>
<comment type="subcellular location">
    <subcellularLocation>
        <location evidence="1">Membrane</location>
        <topology evidence="1">Multi-pass membrane protein</topology>
    </subcellularLocation>
</comment>
<feature type="transmembrane region" description="Helical" evidence="6">
    <location>
        <begin position="455"/>
        <end position="472"/>
    </location>
</feature>
<evidence type="ECO:0008006" key="9">
    <source>
        <dbReference type="Google" id="ProtNLM"/>
    </source>
</evidence>
<dbReference type="PANTHER" id="PTHR23507">
    <property type="entry name" value="ZGC:174356"/>
    <property type="match status" value="1"/>
</dbReference>
<protein>
    <recommendedName>
        <fullName evidence="9">Major facilitator superfamily (MFS) profile domain-containing protein</fullName>
    </recommendedName>
</protein>
<keyword evidence="2 6" id="KW-0812">Transmembrane</keyword>
<feature type="transmembrane region" description="Helical" evidence="6">
    <location>
        <begin position="180"/>
        <end position="203"/>
    </location>
</feature>
<evidence type="ECO:0000313" key="7">
    <source>
        <dbReference type="EMBL" id="ROW03160.1"/>
    </source>
</evidence>
<keyword evidence="3 6" id="KW-1133">Transmembrane helix</keyword>
<feature type="transmembrane region" description="Helical" evidence="6">
    <location>
        <begin position="366"/>
        <end position="386"/>
    </location>
</feature>
<dbReference type="OrthoDB" id="194139at2759"/>
<gene>
    <name evidence="7" type="ORF">VPNG_08123</name>
</gene>
<sequence>MTLLQKLPQAHSPGSPGRARVDRDDADLEPLVTMYGPRDLNNAEPQRKGFSLFCMCIVVWLSVFVFLVQFSCTLFDIPSVDFLQDLICRQFYGIASGELPVTVDCMVADVQDKLGFITKLSLVFSYLPVAFLGILTAILWGAIADRYGRKMVLWFSVSGMVLFQVGWLTSSLGGDMRYHWIAYIFLLLGGGQSVAQAMVFAIICDVTPKSKRAAYLQAQLCAILLAQALARFAAKSLMKHEPSLPMVIAPVFLVTSMTILNALPETLDRNKTKRRTRRRARPTALTFSRRVRRYIAKHLKPQTRWSRLRTSLVSAMRSRKNQEIVHLLPGAATVFPSVIVVMSFTMRYFPIRFAWPLWMADRIPSMYAGSNLLVLLVHIPVMSFALYRETSRLRDLILSRLAIICLFVGQIILSFGQDMRTAMFGQTLLMLGSCLPSFCRAALSRNVAHTSLGKLAGLVATCELLNYLFWGLGDSMAFQCFLDSGLDSDGKLTQRALVFLSVIFCTPAIFYASWGMSIWGVKLMGQDANVERLHPDDSDGEPLQDMRQLFEGRVTTHHASLVNPAMAF</sequence>
<name>A0A423WIE4_9PEZI</name>
<dbReference type="AlphaFoldDB" id="A0A423WIE4"/>
<feature type="transmembrane region" description="Helical" evidence="6">
    <location>
        <begin position="50"/>
        <end position="70"/>
    </location>
</feature>
<reference evidence="7 8" key="1">
    <citation type="submission" date="2015-09" db="EMBL/GenBank/DDBJ databases">
        <title>Host preference determinants of Valsa canker pathogens revealed by comparative genomics.</title>
        <authorList>
            <person name="Yin Z."/>
            <person name="Huang L."/>
        </authorList>
    </citation>
    <scope>NUCLEOTIDE SEQUENCE [LARGE SCALE GENOMIC DNA]</scope>
    <source>
        <strain evidence="7 8">SXYLt</strain>
    </source>
</reference>
<feature type="transmembrane region" description="Helical" evidence="6">
    <location>
        <begin position="398"/>
        <end position="416"/>
    </location>
</feature>
<feature type="transmembrane region" description="Helical" evidence="6">
    <location>
        <begin position="246"/>
        <end position="267"/>
    </location>
</feature>
<evidence type="ECO:0000256" key="3">
    <source>
        <dbReference type="ARBA" id="ARBA00022989"/>
    </source>
</evidence>
<dbReference type="Pfam" id="PF07690">
    <property type="entry name" value="MFS_1"/>
    <property type="match status" value="1"/>
</dbReference>
<evidence type="ECO:0000256" key="5">
    <source>
        <dbReference type="SAM" id="MobiDB-lite"/>
    </source>
</evidence>
<organism evidence="7 8">
    <name type="scientific">Cytospora leucostoma</name>
    <dbReference type="NCBI Taxonomy" id="1230097"/>
    <lineage>
        <taxon>Eukaryota</taxon>
        <taxon>Fungi</taxon>
        <taxon>Dikarya</taxon>
        <taxon>Ascomycota</taxon>
        <taxon>Pezizomycotina</taxon>
        <taxon>Sordariomycetes</taxon>
        <taxon>Sordariomycetidae</taxon>
        <taxon>Diaporthales</taxon>
        <taxon>Cytosporaceae</taxon>
        <taxon>Cytospora</taxon>
    </lineage>
</organism>
<dbReference type="Proteomes" id="UP000285146">
    <property type="component" value="Unassembled WGS sequence"/>
</dbReference>
<feature type="transmembrane region" description="Helical" evidence="6">
    <location>
        <begin position="151"/>
        <end position="168"/>
    </location>
</feature>
<comment type="caution">
    <text evidence="7">The sequence shown here is derived from an EMBL/GenBank/DDBJ whole genome shotgun (WGS) entry which is preliminary data.</text>
</comment>
<dbReference type="SUPFAM" id="SSF103473">
    <property type="entry name" value="MFS general substrate transporter"/>
    <property type="match status" value="1"/>
</dbReference>
<dbReference type="InterPro" id="IPR036259">
    <property type="entry name" value="MFS_trans_sf"/>
</dbReference>